<comment type="caution">
    <text evidence="13">The sequence shown here is derived from an EMBL/GenBank/DDBJ whole genome shotgun (WGS) entry which is preliminary data.</text>
</comment>
<evidence type="ECO:0000256" key="4">
    <source>
        <dbReference type="ARBA" id="ARBA00022490"/>
    </source>
</evidence>
<dbReference type="Gene3D" id="2.30.30.40">
    <property type="entry name" value="SH3 Domains"/>
    <property type="match status" value="1"/>
</dbReference>
<dbReference type="GO" id="GO:0030427">
    <property type="term" value="C:site of polarized growth"/>
    <property type="evidence" value="ECO:0007669"/>
    <property type="project" value="TreeGrafter"/>
</dbReference>
<dbReference type="PROSITE" id="PS51263">
    <property type="entry name" value="ADF_H"/>
    <property type="match status" value="1"/>
</dbReference>
<evidence type="ECO:0000256" key="3">
    <source>
        <dbReference type="ARBA" id="ARBA00022443"/>
    </source>
</evidence>
<accession>A0AAN9T8U5</accession>
<dbReference type="GO" id="GO:0005884">
    <property type="term" value="C:actin filament"/>
    <property type="evidence" value="ECO:0007669"/>
    <property type="project" value="TreeGrafter"/>
</dbReference>
<evidence type="ECO:0000256" key="6">
    <source>
        <dbReference type="ARBA" id="ARBA00023203"/>
    </source>
</evidence>
<dbReference type="FunFam" id="3.40.20.10:FF:000011">
    <property type="entry name" value="Drebrin-like protein B"/>
    <property type="match status" value="1"/>
</dbReference>
<keyword evidence="14" id="KW-1185">Reference proteome</keyword>
<dbReference type="InterPro" id="IPR002108">
    <property type="entry name" value="ADF-H"/>
</dbReference>
<dbReference type="GO" id="GO:0051015">
    <property type="term" value="F:actin filament binding"/>
    <property type="evidence" value="ECO:0007669"/>
    <property type="project" value="TreeGrafter"/>
</dbReference>
<dbReference type="SMART" id="SM00102">
    <property type="entry name" value="ADF"/>
    <property type="match status" value="1"/>
</dbReference>
<dbReference type="InterPro" id="IPR029006">
    <property type="entry name" value="ADF-H/Gelsolin-like_dom_sf"/>
</dbReference>
<evidence type="ECO:0000256" key="2">
    <source>
        <dbReference type="ARBA" id="ARBA00011039"/>
    </source>
</evidence>
<feature type="domain" description="SH3" evidence="11">
    <location>
        <begin position="374"/>
        <end position="433"/>
    </location>
</feature>
<evidence type="ECO:0000259" key="12">
    <source>
        <dbReference type="PROSITE" id="PS51263"/>
    </source>
</evidence>
<dbReference type="PANTHER" id="PTHR10829">
    <property type="entry name" value="CORTACTIN AND DREBRIN"/>
    <property type="match status" value="1"/>
</dbReference>
<dbReference type="GO" id="GO:0030833">
    <property type="term" value="P:regulation of actin filament polymerization"/>
    <property type="evidence" value="ECO:0007669"/>
    <property type="project" value="TreeGrafter"/>
</dbReference>
<organism evidence="13 14">
    <name type="scientific">Parthenolecanium corni</name>
    <dbReference type="NCBI Taxonomy" id="536013"/>
    <lineage>
        <taxon>Eukaryota</taxon>
        <taxon>Metazoa</taxon>
        <taxon>Ecdysozoa</taxon>
        <taxon>Arthropoda</taxon>
        <taxon>Hexapoda</taxon>
        <taxon>Insecta</taxon>
        <taxon>Pterygota</taxon>
        <taxon>Neoptera</taxon>
        <taxon>Paraneoptera</taxon>
        <taxon>Hemiptera</taxon>
        <taxon>Sternorrhyncha</taxon>
        <taxon>Coccoidea</taxon>
        <taxon>Coccidae</taxon>
        <taxon>Parthenolecanium</taxon>
    </lineage>
</organism>
<keyword evidence="6" id="KW-0009">Actin-binding</keyword>
<dbReference type="GO" id="GO:0048812">
    <property type="term" value="P:neuron projection morphogenesis"/>
    <property type="evidence" value="ECO:0007669"/>
    <property type="project" value="TreeGrafter"/>
</dbReference>
<dbReference type="Gene3D" id="3.40.20.10">
    <property type="entry name" value="Severin"/>
    <property type="match status" value="1"/>
</dbReference>
<dbReference type="SMART" id="SM00326">
    <property type="entry name" value="SH3"/>
    <property type="match status" value="1"/>
</dbReference>
<dbReference type="InterPro" id="IPR001452">
    <property type="entry name" value="SH3_domain"/>
</dbReference>
<dbReference type="GO" id="GO:0045211">
    <property type="term" value="C:postsynaptic membrane"/>
    <property type="evidence" value="ECO:0007669"/>
    <property type="project" value="TreeGrafter"/>
</dbReference>
<dbReference type="CDD" id="cd11281">
    <property type="entry name" value="ADF_drebrin_like"/>
    <property type="match status" value="1"/>
</dbReference>
<proteinExistence type="inferred from homology"/>
<dbReference type="Pfam" id="PF14604">
    <property type="entry name" value="SH3_9"/>
    <property type="match status" value="1"/>
</dbReference>
<evidence type="ECO:0000256" key="5">
    <source>
        <dbReference type="ARBA" id="ARBA00023054"/>
    </source>
</evidence>
<gene>
    <name evidence="13" type="ORF">V9T40_012520</name>
</gene>
<dbReference type="GO" id="GO:0014069">
    <property type="term" value="C:postsynaptic density"/>
    <property type="evidence" value="ECO:0007669"/>
    <property type="project" value="TreeGrafter"/>
</dbReference>
<dbReference type="GO" id="GO:0030425">
    <property type="term" value="C:dendrite"/>
    <property type="evidence" value="ECO:0007669"/>
    <property type="project" value="TreeGrafter"/>
</dbReference>
<evidence type="ECO:0000256" key="9">
    <source>
        <dbReference type="SAM" id="Coils"/>
    </source>
</evidence>
<keyword evidence="3 8" id="KW-0728">SH3 domain</keyword>
<reference evidence="13 14" key="1">
    <citation type="submission" date="2024-03" db="EMBL/GenBank/DDBJ databases">
        <title>Adaptation during the transition from Ophiocordyceps entomopathogen to insect associate is accompanied by gene loss and intensified selection.</title>
        <authorList>
            <person name="Ward C.M."/>
            <person name="Onetto C.A."/>
            <person name="Borneman A.R."/>
        </authorList>
    </citation>
    <scope>NUCLEOTIDE SEQUENCE [LARGE SCALE GENOMIC DNA]</scope>
    <source>
        <strain evidence="13">AWRI1</strain>
        <tissue evidence="13">Single Adult Female</tissue>
    </source>
</reference>
<dbReference type="InterPro" id="IPR035717">
    <property type="entry name" value="Drebrin-like_SH3"/>
</dbReference>
<dbReference type="PANTHER" id="PTHR10829:SF25">
    <property type="entry name" value="DREBRIN-LIKE PROTEIN"/>
    <property type="match status" value="1"/>
</dbReference>
<protein>
    <recommendedName>
        <fullName evidence="15">Drebrin-like protein</fullName>
    </recommendedName>
</protein>
<comment type="subcellular location">
    <subcellularLocation>
        <location evidence="1">Cytoplasm</location>
        <location evidence="1">Cytoskeleton</location>
    </subcellularLocation>
</comment>
<dbReference type="AlphaFoldDB" id="A0AAN9T8U5"/>
<dbReference type="PROSITE" id="PS50002">
    <property type="entry name" value="SH3"/>
    <property type="match status" value="1"/>
</dbReference>
<dbReference type="CDD" id="cd11960">
    <property type="entry name" value="SH3_Abp1_eu"/>
    <property type="match status" value="1"/>
</dbReference>
<sequence length="433" mass="48841">MAVNLNKYKSEIVAAWKDVIDEKTSTNWAIFGYEGLSDVLKVVCKGNDGVDEMKEELNSGQIMYAFCKILDPKTSLKKYVLINWQGEGVPLLRKGVCANHVRDVSNVLKGAHVTVNARTEEDVDSDIIIDKVSKSTASMYSFEERLDLSKEGFQKLNSAYKKVEPSKEINPTERDKFWALEEEQEKQRQLEEARRRQEELIRLEEERIKRETEDAKKREEMTAKEEPVTIPKASEIKKETNISISSKIRQIEQSVNSAEALKEMRKKETEELISRRTADVRAVFERNTSAGQILNTGRKTSAQSNGVNKSNGCVASEPTANGIAENYAQPVKKIESEPKEESEVISPEESNLSNYSSTNEAQETLEVYENGPVDVGLKAQALYDYQAADDTEISFDPDDIITHIEQIDPGWWQGLGPDGNYGLFPANYVQLIP</sequence>
<evidence type="ECO:0000259" key="11">
    <source>
        <dbReference type="PROSITE" id="PS50002"/>
    </source>
</evidence>
<dbReference type="Pfam" id="PF00241">
    <property type="entry name" value="Cofilin_ADF"/>
    <property type="match status" value="1"/>
</dbReference>
<dbReference type="GO" id="GO:0045773">
    <property type="term" value="P:positive regulation of axon extension"/>
    <property type="evidence" value="ECO:0007669"/>
    <property type="project" value="TreeGrafter"/>
</dbReference>
<evidence type="ECO:0000313" key="14">
    <source>
        <dbReference type="Proteomes" id="UP001367676"/>
    </source>
</evidence>
<dbReference type="SUPFAM" id="SSF50044">
    <property type="entry name" value="SH3-domain"/>
    <property type="match status" value="1"/>
</dbReference>
<evidence type="ECO:0008006" key="15">
    <source>
        <dbReference type="Google" id="ProtNLM"/>
    </source>
</evidence>
<evidence type="ECO:0000256" key="1">
    <source>
        <dbReference type="ARBA" id="ARBA00004245"/>
    </source>
</evidence>
<keyword evidence="4" id="KW-0963">Cytoplasm</keyword>
<evidence type="ECO:0000256" key="10">
    <source>
        <dbReference type="SAM" id="MobiDB-lite"/>
    </source>
</evidence>
<evidence type="ECO:0000256" key="7">
    <source>
        <dbReference type="ARBA" id="ARBA00023212"/>
    </source>
</evidence>
<dbReference type="GO" id="GO:0098974">
    <property type="term" value="P:postsynaptic actin cytoskeleton organization"/>
    <property type="evidence" value="ECO:0007669"/>
    <property type="project" value="TreeGrafter"/>
</dbReference>
<dbReference type="InterPro" id="IPR036028">
    <property type="entry name" value="SH3-like_dom_sf"/>
</dbReference>
<dbReference type="GO" id="GO:0030027">
    <property type="term" value="C:lamellipodium"/>
    <property type="evidence" value="ECO:0007669"/>
    <property type="project" value="TreeGrafter"/>
</dbReference>
<feature type="domain" description="ADF-H" evidence="12">
    <location>
        <begin position="2"/>
        <end position="133"/>
    </location>
</feature>
<dbReference type="FunFam" id="2.30.30.40:FF:000046">
    <property type="entry name" value="Drebrin-like protein isoform B"/>
    <property type="match status" value="1"/>
</dbReference>
<dbReference type="Proteomes" id="UP001367676">
    <property type="component" value="Unassembled WGS sequence"/>
</dbReference>
<dbReference type="EMBL" id="JBBCAQ010000036">
    <property type="protein sequence ID" value="KAK7576234.1"/>
    <property type="molecule type" value="Genomic_DNA"/>
</dbReference>
<keyword evidence="7" id="KW-0206">Cytoskeleton</keyword>
<dbReference type="SUPFAM" id="SSF55753">
    <property type="entry name" value="Actin depolymerizing proteins"/>
    <property type="match status" value="1"/>
</dbReference>
<dbReference type="GO" id="GO:0030864">
    <property type="term" value="C:cortical actin cytoskeleton"/>
    <property type="evidence" value="ECO:0007669"/>
    <property type="project" value="TreeGrafter"/>
</dbReference>
<feature type="coiled-coil region" evidence="9">
    <location>
        <begin position="179"/>
        <end position="221"/>
    </location>
</feature>
<name>A0AAN9T8U5_9HEMI</name>
<evidence type="ECO:0000256" key="8">
    <source>
        <dbReference type="PROSITE-ProRule" id="PRU00192"/>
    </source>
</evidence>
<evidence type="ECO:0000313" key="13">
    <source>
        <dbReference type="EMBL" id="KAK7576234.1"/>
    </source>
</evidence>
<comment type="similarity">
    <text evidence="2">Belongs to the ABP1 family.</text>
</comment>
<dbReference type="PRINTS" id="PR00452">
    <property type="entry name" value="SH3DOMAIN"/>
</dbReference>
<feature type="region of interest" description="Disordered" evidence="10">
    <location>
        <begin position="334"/>
        <end position="356"/>
    </location>
</feature>
<keyword evidence="5 9" id="KW-0175">Coiled coil</keyword>